<keyword evidence="1" id="KW-1133">Transmembrane helix</keyword>
<proteinExistence type="predicted"/>
<dbReference type="SUPFAM" id="SSF81296">
    <property type="entry name" value="E set domains"/>
    <property type="match status" value="1"/>
</dbReference>
<keyword evidence="3" id="KW-1185">Reference proteome</keyword>
<protein>
    <recommendedName>
        <fullName evidence="4">Arrestin-like N-terminal domain-containing protein</fullName>
    </recommendedName>
</protein>
<dbReference type="KEGG" id="rml:FF011L_52660"/>
<dbReference type="RefSeq" id="WP_145354598.1">
    <property type="nucleotide sequence ID" value="NZ_CP036262.1"/>
</dbReference>
<evidence type="ECO:0008006" key="4">
    <source>
        <dbReference type="Google" id="ProtNLM"/>
    </source>
</evidence>
<dbReference type="InterPro" id="IPR014756">
    <property type="entry name" value="Ig_E-set"/>
</dbReference>
<dbReference type="EMBL" id="CP036262">
    <property type="protein sequence ID" value="QDS96455.1"/>
    <property type="molecule type" value="Genomic_DNA"/>
</dbReference>
<sequence>MAKCNLSIDLQNPDTIFVGGETVRGTVTVQADSNVRCNGLTVRSKWTTNGRGNIASEVGEEKTLFDGEWLGGQTYRYDFEVQTAKWPPTYHGHYLNVDHTIEAQADIPWSFDPKADQVIRVTATKLPSAEELSEQVTKLKGLPLIGCGAIGMLFVFVFFFAVVVNPFAWILGGIVGIISGIWWFIFRFLPKARLGNVEYKLQTQTLSPGEELIGELVVHPKRDIPINQIKWQVQAEEVCVSGSGSNRRTHRHTLLDQSVPLMQNQTLPGNRETRIPLRITLPADPFYSLDLRDNDLCWKTNIRIDIPRWPDWKGSERFTVVPQSGSTPAAISTSMPTGGFAVDTSRAAAAMVMGTPVSQPTSSPPEVSFSETMRVLWEARNDRMQTDRLIEAVQGIRFQLELIIERRLLYGVDDPAAYRNGHVIWAHYPDPELPITLYAPSHLGAEFEQLGDKPWQGYGEITGFDRRYGRLKIHLEDAPPA</sequence>
<evidence type="ECO:0000313" key="3">
    <source>
        <dbReference type="Proteomes" id="UP000320672"/>
    </source>
</evidence>
<keyword evidence="1" id="KW-0472">Membrane</keyword>
<evidence type="ECO:0000313" key="2">
    <source>
        <dbReference type="EMBL" id="QDS96455.1"/>
    </source>
</evidence>
<feature type="transmembrane region" description="Helical" evidence="1">
    <location>
        <begin position="142"/>
        <end position="161"/>
    </location>
</feature>
<dbReference type="InterPro" id="IPR014752">
    <property type="entry name" value="Arrestin-like_C"/>
</dbReference>
<dbReference type="Proteomes" id="UP000320672">
    <property type="component" value="Chromosome"/>
</dbReference>
<feature type="transmembrane region" description="Helical" evidence="1">
    <location>
        <begin position="167"/>
        <end position="186"/>
    </location>
</feature>
<organism evidence="2 3">
    <name type="scientific">Roseimaritima multifibrata</name>
    <dbReference type="NCBI Taxonomy" id="1930274"/>
    <lineage>
        <taxon>Bacteria</taxon>
        <taxon>Pseudomonadati</taxon>
        <taxon>Planctomycetota</taxon>
        <taxon>Planctomycetia</taxon>
        <taxon>Pirellulales</taxon>
        <taxon>Pirellulaceae</taxon>
        <taxon>Roseimaritima</taxon>
    </lineage>
</organism>
<evidence type="ECO:0000256" key="1">
    <source>
        <dbReference type="SAM" id="Phobius"/>
    </source>
</evidence>
<dbReference type="Gene3D" id="2.60.40.640">
    <property type="match status" value="2"/>
</dbReference>
<reference evidence="2 3" key="1">
    <citation type="submission" date="2019-02" db="EMBL/GenBank/DDBJ databases">
        <title>Deep-cultivation of Planctomycetes and their phenomic and genomic characterization uncovers novel biology.</title>
        <authorList>
            <person name="Wiegand S."/>
            <person name="Jogler M."/>
            <person name="Boedeker C."/>
            <person name="Pinto D."/>
            <person name="Vollmers J."/>
            <person name="Rivas-Marin E."/>
            <person name="Kohn T."/>
            <person name="Peeters S.H."/>
            <person name="Heuer A."/>
            <person name="Rast P."/>
            <person name="Oberbeckmann S."/>
            <person name="Bunk B."/>
            <person name="Jeske O."/>
            <person name="Meyerdierks A."/>
            <person name="Storesund J.E."/>
            <person name="Kallscheuer N."/>
            <person name="Luecker S."/>
            <person name="Lage O.M."/>
            <person name="Pohl T."/>
            <person name="Merkel B.J."/>
            <person name="Hornburger P."/>
            <person name="Mueller R.-W."/>
            <person name="Bruemmer F."/>
            <person name="Labrenz M."/>
            <person name="Spormann A.M."/>
            <person name="Op den Camp H."/>
            <person name="Overmann J."/>
            <person name="Amann R."/>
            <person name="Jetten M.S.M."/>
            <person name="Mascher T."/>
            <person name="Medema M.H."/>
            <person name="Devos D.P."/>
            <person name="Kaster A.-K."/>
            <person name="Ovreas L."/>
            <person name="Rohde M."/>
            <person name="Galperin M.Y."/>
            <person name="Jogler C."/>
        </authorList>
    </citation>
    <scope>NUCLEOTIDE SEQUENCE [LARGE SCALE GENOMIC DNA]</scope>
    <source>
        <strain evidence="2 3">FF011L</strain>
    </source>
</reference>
<keyword evidence="1" id="KW-0812">Transmembrane</keyword>
<dbReference type="OrthoDB" id="263784at2"/>
<accession>A0A517MNJ8</accession>
<gene>
    <name evidence="2" type="ORF">FF011L_52660</name>
</gene>
<dbReference type="AlphaFoldDB" id="A0A517MNJ8"/>
<name>A0A517MNJ8_9BACT</name>